<keyword evidence="5 8" id="KW-0732">Signal</keyword>
<dbReference type="GO" id="GO:0009279">
    <property type="term" value="C:cell outer membrane"/>
    <property type="evidence" value="ECO:0007669"/>
    <property type="project" value="UniProtKB-SubCell"/>
</dbReference>
<dbReference type="Pfam" id="PF03349">
    <property type="entry name" value="Toluene_X"/>
    <property type="match status" value="1"/>
</dbReference>
<protein>
    <submittedName>
        <fullName evidence="9">Outer membrane protein transport protein</fullName>
    </submittedName>
</protein>
<dbReference type="EMBL" id="JBBDHC010000003">
    <property type="protein sequence ID" value="MEJ1248687.1"/>
    <property type="molecule type" value="Genomic_DNA"/>
</dbReference>
<reference evidence="9 10" key="1">
    <citation type="journal article" date="2016" name="Antonie Van Leeuwenhoek">
        <title>Denitratimonas tolerans gen. nov., sp. nov., a denitrifying bacterium isolated from a bioreactor for tannery wastewater treatment.</title>
        <authorList>
            <person name="Han S.I."/>
            <person name="Kim J.O."/>
            <person name="Lee Y.R."/>
            <person name="Ekpeghere K.I."/>
            <person name="Koh S.C."/>
            <person name="Whang K.S."/>
        </authorList>
    </citation>
    <scope>NUCLEOTIDE SEQUENCE [LARGE SCALE GENOMIC DNA]</scope>
    <source>
        <strain evidence="9 10">KACC 17565</strain>
    </source>
</reference>
<feature type="chain" id="PRO_5043757236" evidence="8">
    <location>
        <begin position="36"/>
        <end position="436"/>
    </location>
</feature>
<gene>
    <name evidence="9" type="ORF">WB794_03220</name>
</gene>
<evidence type="ECO:0000256" key="5">
    <source>
        <dbReference type="ARBA" id="ARBA00022729"/>
    </source>
</evidence>
<comment type="caution">
    <text evidence="9">The sequence shown here is derived from an EMBL/GenBank/DDBJ whole genome shotgun (WGS) entry which is preliminary data.</text>
</comment>
<dbReference type="SUPFAM" id="SSF56935">
    <property type="entry name" value="Porins"/>
    <property type="match status" value="1"/>
</dbReference>
<dbReference type="Gene3D" id="2.40.160.60">
    <property type="entry name" value="Outer membrane protein transport protein (OMPP1/FadL/TodX)"/>
    <property type="match status" value="1"/>
</dbReference>
<keyword evidence="7" id="KW-0998">Cell outer membrane</keyword>
<feature type="signal peptide" evidence="8">
    <location>
        <begin position="1"/>
        <end position="35"/>
    </location>
</feature>
<accession>A0AAW9R2S8</accession>
<evidence type="ECO:0000313" key="10">
    <source>
        <dbReference type="Proteomes" id="UP001364472"/>
    </source>
</evidence>
<evidence type="ECO:0000256" key="2">
    <source>
        <dbReference type="ARBA" id="ARBA00008163"/>
    </source>
</evidence>
<comment type="subcellular location">
    <subcellularLocation>
        <location evidence="1">Cell outer membrane</location>
        <topology evidence="1">Multi-pass membrane protein</topology>
    </subcellularLocation>
</comment>
<dbReference type="InterPro" id="IPR005017">
    <property type="entry name" value="OMPP1/FadL/TodX"/>
</dbReference>
<keyword evidence="3" id="KW-1134">Transmembrane beta strand</keyword>
<evidence type="ECO:0000256" key="7">
    <source>
        <dbReference type="ARBA" id="ARBA00023237"/>
    </source>
</evidence>
<evidence type="ECO:0000256" key="3">
    <source>
        <dbReference type="ARBA" id="ARBA00022452"/>
    </source>
</evidence>
<dbReference type="RefSeq" id="WP_337334403.1">
    <property type="nucleotide sequence ID" value="NZ_JBBDHC010000003.1"/>
</dbReference>
<dbReference type="AlphaFoldDB" id="A0AAW9R2S8"/>
<keyword evidence="6" id="KW-0472">Membrane</keyword>
<dbReference type="PANTHER" id="PTHR35093">
    <property type="entry name" value="OUTER MEMBRANE PROTEIN NMB0088-RELATED"/>
    <property type="match status" value="1"/>
</dbReference>
<evidence type="ECO:0000256" key="6">
    <source>
        <dbReference type="ARBA" id="ARBA00023136"/>
    </source>
</evidence>
<organism evidence="9 10">
    <name type="scientific">Denitratimonas tolerans</name>
    <dbReference type="NCBI Taxonomy" id="1338420"/>
    <lineage>
        <taxon>Bacteria</taxon>
        <taxon>Pseudomonadati</taxon>
        <taxon>Pseudomonadota</taxon>
        <taxon>Gammaproteobacteria</taxon>
        <taxon>Lysobacterales</taxon>
        <taxon>Lysobacteraceae</taxon>
        <taxon>Denitratimonas</taxon>
    </lineage>
</organism>
<keyword evidence="10" id="KW-1185">Reference proteome</keyword>
<evidence type="ECO:0000256" key="1">
    <source>
        <dbReference type="ARBA" id="ARBA00004571"/>
    </source>
</evidence>
<proteinExistence type="inferred from homology"/>
<comment type="similarity">
    <text evidence="2">Belongs to the OmpP1/FadL family.</text>
</comment>
<keyword evidence="4" id="KW-0812">Transmembrane</keyword>
<name>A0AAW9R2S8_9GAMM</name>
<dbReference type="Proteomes" id="UP001364472">
    <property type="component" value="Unassembled WGS sequence"/>
</dbReference>
<dbReference type="GO" id="GO:0015483">
    <property type="term" value="F:long-chain fatty acid transporting porin activity"/>
    <property type="evidence" value="ECO:0007669"/>
    <property type="project" value="TreeGrafter"/>
</dbReference>
<evidence type="ECO:0000313" key="9">
    <source>
        <dbReference type="EMBL" id="MEJ1248687.1"/>
    </source>
</evidence>
<dbReference type="PANTHER" id="PTHR35093:SF8">
    <property type="entry name" value="OUTER MEMBRANE PROTEIN NMB0088-RELATED"/>
    <property type="match status" value="1"/>
</dbReference>
<evidence type="ECO:0000256" key="4">
    <source>
        <dbReference type="ARBA" id="ARBA00022692"/>
    </source>
</evidence>
<evidence type="ECO:0000256" key="8">
    <source>
        <dbReference type="SAM" id="SignalP"/>
    </source>
</evidence>
<sequence length="436" mass="46019">MGIQRAASLVPFRSIHRSRTALCIALLVAATGVQATDGYFSHGYGMKAKGRGGASIAMTGDAFGGANNPATMAFAGDQIALGLDAFSPRREATRSGLGPGLDGTSKSGSNWFPVPEFAWNRMLTEELALGVTLYGNGGMNTDYPGSGFNCGQGESNMLCGMGSLGVDLTQLIVAPTVAYRITPSQSIGVSPLLVYQQFEATGLHAFAGTPGLSAAPDKVTNNGHDSSTGYGLRIGYYAALGDAFSLGFSYASKIRMSRFSDYAGLFADRGRFDLPENYGLGLAWHAASDVTMAMDYVRIGYGSVSSIANSSMAQAQLGSANGPGFGWKDVDVWKLGLEWASSPEWTWRIGYNHSDNPVGGSDVTFNILAPGVVTDHLSLGFTRTLASGGQLTMAYTHAFKNTVRGTSILPAFMGMMPAGTEEISMYQDSIGIQYQW</sequence>